<dbReference type="InterPro" id="IPR011014">
    <property type="entry name" value="MscS_channel_TM-2"/>
</dbReference>
<evidence type="ECO:0000256" key="5">
    <source>
        <dbReference type="ARBA" id="ARBA00022989"/>
    </source>
</evidence>
<name>A0A239DWM4_9BURK</name>
<dbReference type="SUPFAM" id="SSF50182">
    <property type="entry name" value="Sm-like ribonucleoproteins"/>
    <property type="match status" value="1"/>
</dbReference>
<keyword evidence="4 7" id="KW-0812">Transmembrane</keyword>
<dbReference type="AlphaFoldDB" id="A0A239DWM4"/>
<dbReference type="GO" id="GO:0008381">
    <property type="term" value="F:mechanosensitive monoatomic ion channel activity"/>
    <property type="evidence" value="ECO:0007669"/>
    <property type="project" value="UniProtKB-ARBA"/>
</dbReference>
<evidence type="ECO:0000256" key="7">
    <source>
        <dbReference type="SAM" id="Phobius"/>
    </source>
</evidence>
<feature type="domain" description="Mechanosensitive ion channel MscS C-terminal" evidence="9">
    <location>
        <begin position="333"/>
        <end position="414"/>
    </location>
</feature>
<reference evidence="10 11" key="1">
    <citation type="submission" date="2017-06" db="EMBL/GenBank/DDBJ databases">
        <authorList>
            <person name="Kim H.J."/>
            <person name="Triplett B.A."/>
        </authorList>
    </citation>
    <scope>NUCLEOTIDE SEQUENCE [LARGE SCALE GENOMIC DNA]</scope>
    <source>
        <strain evidence="10 11">U15</strain>
    </source>
</reference>
<dbReference type="GO" id="GO:0005886">
    <property type="term" value="C:plasma membrane"/>
    <property type="evidence" value="ECO:0007669"/>
    <property type="project" value="UniProtKB-SubCell"/>
</dbReference>
<dbReference type="PANTHER" id="PTHR30347">
    <property type="entry name" value="POTASSIUM CHANNEL RELATED"/>
    <property type="match status" value="1"/>
</dbReference>
<dbReference type="Proteomes" id="UP000198284">
    <property type="component" value="Unassembled WGS sequence"/>
</dbReference>
<evidence type="ECO:0000313" key="10">
    <source>
        <dbReference type="EMBL" id="SNS36896.1"/>
    </source>
</evidence>
<protein>
    <submittedName>
        <fullName evidence="10">Mechanosensitive ion channel</fullName>
    </submittedName>
</protein>
<feature type="transmembrane region" description="Helical" evidence="7">
    <location>
        <begin position="125"/>
        <end position="150"/>
    </location>
</feature>
<dbReference type="SUPFAM" id="SSF82689">
    <property type="entry name" value="Mechanosensitive channel protein MscS (YggB), C-terminal domain"/>
    <property type="match status" value="1"/>
</dbReference>
<proteinExistence type="inferred from homology"/>
<dbReference type="InterPro" id="IPR052702">
    <property type="entry name" value="MscS-like_channel"/>
</dbReference>
<sequence length="445" mass="48414">MKNTLLSEFVADIWSDLHDASLLWQLAALALCFAIGWGVSRLLHGRLKGRGDGRRAVRLGLEGFARILWPLVTLALIAGVTPLFAQWRHANLLRLAIPLVGSFAVIRLVFHVLRRVFARGGEAGALLLLAERIFAALVWVGVALYVTGLWPELARYLDHNTLPIGRHQVSLLVILQAGASVAVTLMLALWAGTLLEERLMRMDSLHSSLRVVMARAGRALLILVAVLLSLSLVGIDLTVLSVFGGALGVGLGLGLQKLASSYVSGFVILLERSLAIGDIVTIDKYSGQVTRINTRYTIVRSPDGTETVIPNDLLVSSPVQNYSLTDRTLRLATRITVSYETDIEAVITVLERAAASVARVAASPAPSVLLVKFEPDGIELETGFWIDDPENGRGNVLSEVNRAIWKAFKAHGIQVPYPQREIRLVDGRANLQNEAVPLSERTSSD</sequence>
<evidence type="ECO:0000259" key="9">
    <source>
        <dbReference type="Pfam" id="PF21082"/>
    </source>
</evidence>
<dbReference type="Pfam" id="PF21082">
    <property type="entry name" value="MS_channel_3rd"/>
    <property type="match status" value="1"/>
</dbReference>
<dbReference type="InterPro" id="IPR006685">
    <property type="entry name" value="MscS_channel_2nd"/>
</dbReference>
<dbReference type="EMBL" id="FZOT01000002">
    <property type="protein sequence ID" value="SNS36896.1"/>
    <property type="molecule type" value="Genomic_DNA"/>
</dbReference>
<dbReference type="InterPro" id="IPR010920">
    <property type="entry name" value="LSM_dom_sf"/>
</dbReference>
<dbReference type="Gene3D" id="2.30.30.60">
    <property type="match status" value="1"/>
</dbReference>
<evidence type="ECO:0000256" key="3">
    <source>
        <dbReference type="ARBA" id="ARBA00022475"/>
    </source>
</evidence>
<accession>A0A239DWM4</accession>
<dbReference type="RefSeq" id="WP_089398247.1">
    <property type="nucleotide sequence ID" value="NZ_FZOT01000002.1"/>
</dbReference>
<organism evidence="10 11">
    <name type="scientific">Noviherbaspirillum humi</name>
    <dbReference type="NCBI Taxonomy" id="1688639"/>
    <lineage>
        <taxon>Bacteria</taxon>
        <taxon>Pseudomonadati</taxon>
        <taxon>Pseudomonadota</taxon>
        <taxon>Betaproteobacteria</taxon>
        <taxon>Burkholderiales</taxon>
        <taxon>Oxalobacteraceae</taxon>
        <taxon>Noviherbaspirillum</taxon>
    </lineage>
</organism>
<keyword evidence="3" id="KW-1003">Cell membrane</keyword>
<dbReference type="Gene3D" id="1.10.287.1260">
    <property type="match status" value="1"/>
</dbReference>
<dbReference type="Gene3D" id="3.30.70.100">
    <property type="match status" value="1"/>
</dbReference>
<dbReference type="InterPro" id="IPR023408">
    <property type="entry name" value="MscS_beta-dom_sf"/>
</dbReference>
<feature type="domain" description="Mechanosensitive ion channel MscS" evidence="8">
    <location>
        <begin position="258"/>
        <end position="323"/>
    </location>
</feature>
<evidence type="ECO:0000256" key="2">
    <source>
        <dbReference type="ARBA" id="ARBA00008017"/>
    </source>
</evidence>
<keyword evidence="6 7" id="KW-0472">Membrane</keyword>
<comment type="subcellular location">
    <subcellularLocation>
        <location evidence="1">Cell membrane</location>
        <topology evidence="1">Multi-pass membrane protein</topology>
    </subcellularLocation>
</comment>
<dbReference type="InterPro" id="IPR011066">
    <property type="entry name" value="MscS_channel_C_sf"/>
</dbReference>
<feature type="transmembrane region" description="Helical" evidence="7">
    <location>
        <begin position="22"/>
        <end position="43"/>
    </location>
</feature>
<feature type="transmembrane region" description="Helical" evidence="7">
    <location>
        <begin position="216"/>
        <end position="235"/>
    </location>
</feature>
<dbReference type="OrthoDB" id="9809206at2"/>
<gene>
    <name evidence="10" type="ORF">SAMN06265795_102408</name>
</gene>
<evidence type="ECO:0000259" key="8">
    <source>
        <dbReference type="Pfam" id="PF00924"/>
    </source>
</evidence>
<feature type="transmembrane region" description="Helical" evidence="7">
    <location>
        <begin position="170"/>
        <end position="195"/>
    </location>
</feature>
<keyword evidence="11" id="KW-1185">Reference proteome</keyword>
<dbReference type="Pfam" id="PF00924">
    <property type="entry name" value="MS_channel_2nd"/>
    <property type="match status" value="1"/>
</dbReference>
<keyword evidence="5 7" id="KW-1133">Transmembrane helix</keyword>
<dbReference type="InterPro" id="IPR049278">
    <property type="entry name" value="MS_channel_C"/>
</dbReference>
<evidence type="ECO:0000256" key="1">
    <source>
        <dbReference type="ARBA" id="ARBA00004651"/>
    </source>
</evidence>
<evidence type="ECO:0000256" key="6">
    <source>
        <dbReference type="ARBA" id="ARBA00023136"/>
    </source>
</evidence>
<feature type="transmembrane region" description="Helical" evidence="7">
    <location>
        <begin position="91"/>
        <end position="113"/>
    </location>
</feature>
<evidence type="ECO:0000256" key="4">
    <source>
        <dbReference type="ARBA" id="ARBA00022692"/>
    </source>
</evidence>
<comment type="similarity">
    <text evidence="2">Belongs to the MscS (TC 1.A.23) family.</text>
</comment>
<feature type="transmembrane region" description="Helical" evidence="7">
    <location>
        <begin position="64"/>
        <end position="85"/>
    </location>
</feature>
<dbReference type="PANTHER" id="PTHR30347:SF1">
    <property type="entry name" value="MECHANOSENSITIVE CHANNEL MSCK"/>
    <property type="match status" value="1"/>
</dbReference>
<dbReference type="SUPFAM" id="SSF82861">
    <property type="entry name" value="Mechanosensitive channel protein MscS (YggB), transmembrane region"/>
    <property type="match status" value="1"/>
</dbReference>
<evidence type="ECO:0000313" key="11">
    <source>
        <dbReference type="Proteomes" id="UP000198284"/>
    </source>
</evidence>